<dbReference type="Ensembl" id="ENSGAGT00000018241.1">
    <property type="protein sequence ID" value="ENSGAGP00000015965.1"/>
    <property type="gene ID" value="ENSGAGG00000012007.1"/>
</dbReference>
<organism evidence="2 3">
    <name type="scientific">Gopherus agassizii</name>
    <name type="common">Agassiz's desert tortoise</name>
    <dbReference type="NCBI Taxonomy" id="38772"/>
    <lineage>
        <taxon>Eukaryota</taxon>
        <taxon>Metazoa</taxon>
        <taxon>Chordata</taxon>
        <taxon>Craniata</taxon>
        <taxon>Vertebrata</taxon>
        <taxon>Euteleostomi</taxon>
        <taxon>Archelosauria</taxon>
        <taxon>Testudinata</taxon>
        <taxon>Testudines</taxon>
        <taxon>Cryptodira</taxon>
        <taxon>Durocryptodira</taxon>
        <taxon>Testudinoidea</taxon>
        <taxon>Testudinidae</taxon>
        <taxon>Gopherus</taxon>
    </lineage>
</organism>
<dbReference type="AlphaFoldDB" id="A0A452HM10"/>
<feature type="transmembrane region" description="Helical" evidence="1">
    <location>
        <begin position="64"/>
        <end position="88"/>
    </location>
</feature>
<dbReference type="Proteomes" id="UP000291020">
    <property type="component" value="Unassembled WGS sequence"/>
</dbReference>
<accession>A0A452HM10</accession>
<feature type="transmembrane region" description="Helical" evidence="1">
    <location>
        <begin position="109"/>
        <end position="134"/>
    </location>
</feature>
<evidence type="ECO:0000256" key="1">
    <source>
        <dbReference type="SAM" id="Phobius"/>
    </source>
</evidence>
<evidence type="ECO:0000313" key="3">
    <source>
        <dbReference type="Proteomes" id="UP000291020"/>
    </source>
</evidence>
<proteinExistence type="predicted"/>
<name>A0A452HM10_9SAUR</name>
<keyword evidence="3" id="KW-1185">Reference proteome</keyword>
<keyword evidence="1" id="KW-0472">Membrane</keyword>
<protein>
    <submittedName>
        <fullName evidence="2">Uncharacterized protein</fullName>
    </submittedName>
</protein>
<evidence type="ECO:0000313" key="2">
    <source>
        <dbReference type="Ensembl" id="ENSGAGP00000015965.1"/>
    </source>
</evidence>
<reference evidence="2" key="3">
    <citation type="submission" date="2025-09" db="UniProtKB">
        <authorList>
            <consortium name="Ensembl"/>
        </authorList>
    </citation>
    <scope>IDENTIFICATION</scope>
</reference>
<keyword evidence="1" id="KW-1133">Transmembrane helix</keyword>
<reference evidence="3" key="1">
    <citation type="journal article" date="2017" name="PLoS ONE">
        <title>The Agassiz's desert tortoise genome provides a resource for the conservation of a threatened species.</title>
        <authorList>
            <person name="Tollis M."/>
            <person name="DeNardo D.F."/>
            <person name="Cornelius J.A."/>
            <person name="Dolby G.A."/>
            <person name="Edwards T."/>
            <person name="Henen B.T."/>
            <person name="Karl A.E."/>
            <person name="Murphy R.W."/>
            <person name="Kusumi K."/>
        </authorList>
    </citation>
    <scope>NUCLEOTIDE SEQUENCE [LARGE SCALE GENOMIC DNA]</scope>
</reference>
<sequence length="170" mass="18860">MVRVTSPLDFIPNSSSLLLSRVKISPLYSQFYCYDPVVGSVKAAESPVWSCGELSLQKGEHRGAVLSLGFFCFAIVFCALIQAAFWRYTNNSEVSVFLLRNTKNQSPDGDPIAVTASLSCLLLFLPLTAGAVLLQGKQGVYGMILTSFLWFSIHFSNNLDRRGKYIFRET</sequence>
<reference evidence="2" key="2">
    <citation type="submission" date="2025-08" db="UniProtKB">
        <authorList>
            <consortium name="Ensembl"/>
        </authorList>
    </citation>
    <scope>IDENTIFICATION</scope>
</reference>
<keyword evidence="1" id="KW-0812">Transmembrane</keyword>